<dbReference type="InterPro" id="IPR054817">
    <property type="entry name" value="Glycosyl_F510_1955-like"/>
</dbReference>
<dbReference type="EMBL" id="OAOP01000002">
    <property type="protein sequence ID" value="SNX67830.1"/>
    <property type="molecule type" value="Genomic_DNA"/>
</dbReference>
<dbReference type="NCBIfam" id="NF045728">
    <property type="entry name" value="glycosyl_F510_1955"/>
    <property type="match status" value="1"/>
</dbReference>
<gene>
    <name evidence="1" type="ORF">SAMN05877753_10234</name>
</gene>
<dbReference type="InterPro" id="IPR015943">
    <property type="entry name" value="WD40/YVTN_repeat-like_dom_sf"/>
</dbReference>
<proteinExistence type="predicted"/>
<dbReference type="RefSeq" id="WP_097157252.1">
    <property type="nucleotide sequence ID" value="NZ_JBEPMQ010000013.1"/>
</dbReference>
<sequence length="321" mass="35367">MRKWISATIIALVLLAACSQEEERQIAETEEHQTSEGATQESNLAYLIQSEELTIDHIHGIGYNLENELMVATHHGLKLNRDGVWYETTKNLHDYMGFQVTEDGFLVSGHPEEGSSLKNPLGLVKASDYGENLETIEFSGESDFHFLGASFSDQDLYVINEQPNSELDQGFYHSPDGGQSFDQPEMAGFDADSFGMIAVHPSNGDIVAMATREGVYGSTDGGDTFSKWAEGMITALAFSEKQLVYASVSNDSTISLHSYSLESKEKAAIVIPHLDYDNPITFIAVSPTDSNQIAITTYDLDILQTKNFGANWEPLIQDGKM</sequence>
<keyword evidence="2" id="KW-1185">Reference proteome</keyword>
<dbReference type="PROSITE" id="PS51257">
    <property type="entry name" value="PROKAR_LIPOPROTEIN"/>
    <property type="match status" value="1"/>
</dbReference>
<organism evidence="1 2">
    <name type="scientific">Bacillus oleivorans</name>
    <dbReference type="NCBI Taxonomy" id="1448271"/>
    <lineage>
        <taxon>Bacteria</taxon>
        <taxon>Bacillati</taxon>
        <taxon>Bacillota</taxon>
        <taxon>Bacilli</taxon>
        <taxon>Bacillales</taxon>
        <taxon>Bacillaceae</taxon>
        <taxon>Bacillus</taxon>
    </lineage>
</organism>
<dbReference type="AlphaFoldDB" id="A0A285CJY2"/>
<reference evidence="1 2" key="1">
    <citation type="submission" date="2017-08" db="EMBL/GenBank/DDBJ databases">
        <authorList>
            <person name="de Groot N.N."/>
        </authorList>
    </citation>
    <scope>NUCLEOTIDE SEQUENCE [LARGE SCALE GENOMIC DNA]</scope>
    <source>
        <strain evidence="1 2">JC228</strain>
    </source>
</reference>
<dbReference type="SUPFAM" id="SSF110296">
    <property type="entry name" value="Oligoxyloglucan reducing end-specific cellobiohydrolase"/>
    <property type="match status" value="1"/>
</dbReference>
<dbReference type="Proteomes" id="UP000219546">
    <property type="component" value="Unassembled WGS sequence"/>
</dbReference>
<accession>A0A285CJY2</accession>
<name>A0A285CJY2_9BACI</name>
<protein>
    <submittedName>
        <fullName evidence="1">Beta-barrel assembly machine subunit BamC</fullName>
    </submittedName>
</protein>
<dbReference type="OrthoDB" id="9764804at2"/>
<evidence type="ECO:0000313" key="1">
    <source>
        <dbReference type="EMBL" id="SNX67830.1"/>
    </source>
</evidence>
<dbReference type="Gene3D" id="2.130.10.10">
    <property type="entry name" value="YVTN repeat-like/Quinoprotein amine dehydrogenase"/>
    <property type="match status" value="1"/>
</dbReference>
<evidence type="ECO:0000313" key="2">
    <source>
        <dbReference type="Proteomes" id="UP000219546"/>
    </source>
</evidence>